<comment type="caution">
    <text evidence="1">The sequence shown here is derived from an EMBL/GenBank/DDBJ whole genome shotgun (WGS) entry which is preliminary data.</text>
</comment>
<keyword evidence="2" id="KW-1185">Reference proteome</keyword>
<accession>A0A8S1RM93</accession>
<evidence type="ECO:0000313" key="1">
    <source>
        <dbReference type="EMBL" id="CAD8129296.1"/>
    </source>
</evidence>
<protein>
    <submittedName>
        <fullName evidence="1">Uncharacterized protein</fullName>
    </submittedName>
</protein>
<dbReference type="AlphaFoldDB" id="A0A8S1RM93"/>
<evidence type="ECO:0000313" key="2">
    <source>
        <dbReference type="Proteomes" id="UP000692954"/>
    </source>
</evidence>
<dbReference type="Proteomes" id="UP000692954">
    <property type="component" value="Unassembled WGS sequence"/>
</dbReference>
<sequence length="52" mass="6186">MIQMKLIYLDKNVRQTMQVEVEQILLMQQLHMKCLYQNSFGKGCFWDSISSS</sequence>
<proteinExistence type="predicted"/>
<gene>
    <name evidence="1" type="ORF">PSON_ATCC_30995.1.T2140020</name>
</gene>
<dbReference type="EMBL" id="CAJJDN010000214">
    <property type="protein sequence ID" value="CAD8129296.1"/>
    <property type="molecule type" value="Genomic_DNA"/>
</dbReference>
<name>A0A8S1RM93_9CILI</name>
<reference evidence="1" key="1">
    <citation type="submission" date="2021-01" db="EMBL/GenBank/DDBJ databases">
        <authorList>
            <consortium name="Genoscope - CEA"/>
            <person name="William W."/>
        </authorList>
    </citation>
    <scope>NUCLEOTIDE SEQUENCE</scope>
</reference>
<organism evidence="1 2">
    <name type="scientific">Paramecium sonneborni</name>
    <dbReference type="NCBI Taxonomy" id="65129"/>
    <lineage>
        <taxon>Eukaryota</taxon>
        <taxon>Sar</taxon>
        <taxon>Alveolata</taxon>
        <taxon>Ciliophora</taxon>
        <taxon>Intramacronucleata</taxon>
        <taxon>Oligohymenophorea</taxon>
        <taxon>Peniculida</taxon>
        <taxon>Parameciidae</taxon>
        <taxon>Paramecium</taxon>
    </lineage>
</organism>